<keyword evidence="6" id="KW-0156">Chromatin regulator</keyword>
<dbReference type="InterPro" id="IPR001680">
    <property type="entry name" value="WD40_rpt"/>
</dbReference>
<dbReference type="InterPro" id="IPR036322">
    <property type="entry name" value="WD40_repeat_dom_sf"/>
</dbReference>
<dbReference type="PANTHER" id="PTHR15271:SF4">
    <property type="entry name" value="CHROMATIN ASSEMBLY FACTOR 1 SUBUNIT B"/>
    <property type="match status" value="1"/>
</dbReference>
<feature type="compositionally biased region" description="Polar residues" evidence="10">
    <location>
        <begin position="726"/>
        <end position="743"/>
    </location>
</feature>
<feature type="compositionally biased region" description="Polar residues" evidence="10">
    <location>
        <begin position="403"/>
        <end position="424"/>
    </location>
</feature>
<accession>A0AAU9WQ20</accession>
<evidence type="ECO:0000256" key="8">
    <source>
        <dbReference type="ARBA" id="ARBA00023242"/>
    </source>
</evidence>
<dbReference type="PROSITE" id="PS00678">
    <property type="entry name" value="WD_REPEATS_1"/>
    <property type="match status" value="1"/>
</dbReference>
<evidence type="ECO:0000256" key="9">
    <source>
        <dbReference type="PROSITE-ProRule" id="PRU00221"/>
    </source>
</evidence>
<evidence type="ECO:0000256" key="5">
    <source>
        <dbReference type="ARBA" id="ARBA00022763"/>
    </source>
</evidence>
<dbReference type="PROSITE" id="PS50082">
    <property type="entry name" value="WD_REPEATS_2"/>
    <property type="match status" value="3"/>
</dbReference>
<dbReference type="PRINTS" id="PR00319">
    <property type="entry name" value="GPROTEINB"/>
</dbReference>
<evidence type="ECO:0000256" key="1">
    <source>
        <dbReference type="ARBA" id="ARBA00004123"/>
    </source>
</evidence>
<dbReference type="EMBL" id="CALNXJ010000018">
    <property type="protein sequence ID" value="CAH3121342.1"/>
    <property type="molecule type" value="Genomic_DNA"/>
</dbReference>
<keyword evidence="5" id="KW-0227">DNA damage</keyword>
<feature type="region of interest" description="Disordered" evidence="10">
    <location>
        <begin position="461"/>
        <end position="496"/>
    </location>
</feature>
<proteinExistence type="inferred from homology"/>
<dbReference type="SMART" id="SM00320">
    <property type="entry name" value="WD40"/>
    <property type="match status" value="5"/>
</dbReference>
<dbReference type="GO" id="GO:0006281">
    <property type="term" value="P:DNA repair"/>
    <property type="evidence" value="ECO:0007669"/>
    <property type="project" value="UniProtKB-KW"/>
</dbReference>
<dbReference type="GO" id="GO:0033186">
    <property type="term" value="C:CAF-1 complex"/>
    <property type="evidence" value="ECO:0007669"/>
    <property type="project" value="TreeGrafter"/>
</dbReference>
<evidence type="ECO:0000313" key="12">
    <source>
        <dbReference type="EMBL" id="CAH3121342.1"/>
    </source>
</evidence>
<feature type="domain" description="CAF1B/HIR1 beta-propeller" evidence="11">
    <location>
        <begin position="1"/>
        <end position="386"/>
    </location>
</feature>
<gene>
    <name evidence="12" type="ORF">PMEA_00009166</name>
</gene>
<dbReference type="Gene3D" id="2.130.10.10">
    <property type="entry name" value="YVTN repeat-like/Quinoprotein amine dehydrogenase"/>
    <property type="match status" value="2"/>
</dbReference>
<evidence type="ECO:0000256" key="7">
    <source>
        <dbReference type="ARBA" id="ARBA00023204"/>
    </source>
</evidence>
<evidence type="ECO:0000256" key="6">
    <source>
        <dbReference type="ARBA" id="ARBA00022853"/>
    </source>
</evidence>
<dbReference type="SUPFAM" id="SSF50978">
    <property type="entry name" value="WD40 repeat-like"/>
    <property type="match status" value="1"/>
</dbReference>
<keyword evidence="8" id="KW-0539">Nucleus</keyword>
<comment type="caution">
    <text evidence="12">The sequence shown here is derived from an EMBL/GenBank/DDBJ whole genome shotgun (WGS) entry which is preliminary data.</text>
</comment>
<keyword evidence="13" id="KW-1185">Reference proteome</keyword>
<feature type="compositionally biased region" description="Polar residues" evidence="10">
    <location>
        <begin position="485"/>
        <end position="496"/>
    </location>
</feature>
<feature type="region of interest" description="Disordered" evidence="10">
    <location>
        <begin position="551"/>
        <end position="644"/>
    </location>
</feature>
<dbReference type="GO" id="GO:0005634">
    <property type="term" value="C:nucleus"/>
    <property type="evidence" value="ECO:0007669"/>
    <property type="project" value="UniProtKB-SubCell"/>
</dbReference>
<reference evidence="12 13" key="1">
    <citation type="submission" date="2022-05" db="EMBL/GenBank/DDBJ databases">
        <authorList>
            <consortium name="Genoscope - CEA"/>
            <person name="William W."/>
        </authorList>
    </citation>
    <scope>NUCLEOTIDE SEQUENCE [LARGE SCALE GENOMIC DNA]</scope>
</reference>
<keyword evidence="7" id="KW-0234">DNA repair</keyword>
<feature type="compositionally biased region" description="Basic and acidic residues" evidence="10">
    <location>
        <begin position="582"/>
        <end position="603"/>
    </location>
</feature>
<dbReference type="Proteomes" id="UP001159428">
    <property type="component" value="Unassembled WGS sequence"/>
</dbReference>
<protein>
    <recommendedName>
        <fullName evidence="11">CAF1B/HIR1 beta-propeller domain-containing protein</fullName>
    </recommendedName>
</protein>
<evidence type="ECO:0000259" key="11">
    <source>
        <dbReference type="Pfam" id="PF24105"/>
    </source>
</evidence>
<dbReference type="InterPro" id="IPR045145">
    <property type="entry name" value="PTHR15271"/>
</dbReference>
<feature type="region of interest" description="Disordered" evidence="10">
    <location>
        <begin position="657"/>
        <end position="708"/>
    </location>
</feature>
<evidence type="ECO:0000256" key="4">
    <source>
        <dbReference type="ARBA" id="ARBA00022737"/>
    </source>
</evidence>
<feature type="compositionally biased region" description="Polar residues" evidence="10">
    <location>
        <begin position="551"/>
        <end position="567"/>
    </location>
</feature>
<feature type="repeat" description="WD" evidence="9">
    <location>
        <begin position="123"/>
        <end position="164"/>
    </location>
</feature>
<organism evidence="12 13">
    <name type="scientific">Pocillopora meandrina</name>
    <dbReference type="NCBI Taxonomy" id="46732"/>
    <lineage>
        <taxon>Eukaryota</taxon>
        <taxon>Metazoa</taxon>
        <taxon>Cnidaria</taxon>
        <taxon>Anthozoa</taxon>
        <taxon>Hexacorallia</taxon>
        <taxon>Scleractinia</taxon>
        <taxon>Astrocoeniina</taxon>
        <taxon>Pocilloporidae</taxon>
        <taxon>Pocillopora</taxon>
    </lineage>
</organism>
<dbReference type="InterPro" id="IPR055410">
    <property type="entry name" value="Beta-prop_CAF1B_HIR1"/>
</dbReference>
<evidence type="ECO:0000313" key="13">
    <source>
        <dbReference type="Proteomes" id="UP001159428"/>
    </source>
</evidence>
<dbReference type="InterPro" id="IPR019775">
    <property type="entry name" value="WD40_repeat_CS"/>
</dbReference>
<evidence type="ECO:0000256" key="3">
    <source>
        <dbReference type="ARBA" id="ARBA00022574"/>
    </source>
</evidence>
<feature type="compositionally biased region" description="Polar residues" evidence="10">
    <location>
        <begin position="660"/>
        <end position="674"/>
    </location>
</feature>
<keyword evidence="4" id="KW-0677">Repeat</keyword>
<keyword evidence="3 9" id="KW-0853">WD repeat</keyword>
<dbReference type="InterPro" id="IPR001632">
    <property type="entry name" value="WD40_G-protein_beta-like"/>
</dbReference>
<feature type="repeat" description="WD" evidence="9">
    <location>
        <begin position="60"/>
        <end position="101"/>
    </location>
</feature>
<feature type="region of interest" description="Disordered" evidence="10">
    <location>
        <begin position="403"/>
        <end position="442"/>
    </location>
</feature>
<comment type="subcellular location">
    <subcellularLocation>
        <location evidence="1">Nucleus</location>
    </subcellularLocation>
</comment>
<feature type="compositionally biased region" description="Low complexity" evidence="10">
    <location>
        <begin position="628"/>
        <end position="642"/>
    </location>
</feature>
<dbReference type="Pfam" id="PF24105">
    <property type="entry name" value="Beta-prop_CAF1B_HIR1"/>
    <property type="match status" value="1"/>
</dbReference>
<evidence type="ECO:0000256" key="10">
    <source>
        <dbReference type="SAM" id="MobiDB-lite"/>
    </source>
</evidence>
<comment type="similarity">
    <text evidence="2">Belongs to the WD repeat HIR1 family.</text>
</comment>
<feature type="compositionally biased region" description="Basic and acidic residues" evidence="10">
    <location>
        <begin position="425"/>
        <end position="442"/>
    </location>
</feature>
<dbReference type="InterPro" id="IPR015943">
    <property type="entry name" value="WD40/YVTN_repeat-like_dom_sf"/>
</dbReference>
<evidence type="ECO:0000256" key="2">
    <source>
        <dbReference type="ARBA" id="ARBA00007306"/>
    </source>
</evidence>
<name>A0AAU9WQ20_9CNID</name>
<dbReference type="PANTHER" id="PTHR15271">
    <property type="entry name" value="CHROMATIN ASSEMBLY FACTOR 1 SUBUNIT B"/>
    <property type="match status" value="1"/>
</dbReference>
<sequence>MKFDTQEIAWHGKEPILSVDFSKVGSKWRLASAGADNDVKIWSIVCSDGQKTAIDFLANLSRHTKAVNVVKFSPKDEILASGGDDSMIILWKLNNSGERNTCDTLMDADEVPNKESWTFHKALRGHIEDIYDLQWSPDGNNLISGSVDNSAIIWDVVKGQKLVILKDHKHYVQGVCWDPLGQYVVTNSSDRSCRLYNPNSHRCCYNITKLLVNGSLKPTENGEAFKHGKMFHDETMPSFFRRPSFSPEGSLLLVPAGRLEVGDQIVNTTYVFTRGSPNKPVLYLPSPQKATVAVRCCPILFELRQVKGDGKSAKSIFKLPYRMVFSVATIDSILLYDTQQAVPFGYISNIHYAALTDLTWSSDGSMLVASSSDGYCTIVHFKEGELGVPYSLSVKQALERSNSPLLQTSDTSGKVSKNMRASSPSEKDKNEEKCDKTPLSTKKEQLGKIKKFTIPMKITPTKPARKVDPKRITLSPAPSKPGAANQVSEELSSAASTNVVQFSPPATNTAGLQQSSAGPKRVTLMPAKGQLNGNNSGGQMTPRRVALLPAASNQPNKSSAEIKQTPQLIPRRVTLTPMESTSKPEDTQVTETKEAKQVPERVPKCSTLGSSSAKGNMPPGDVRTRETSLAQSSSPSQTTSALRRVPLVTLATDLEKACTKGSSQASQLPGTSSTSDRKTVVNENVTNKSTEPTSKQSVLARGEKTSKTDNSALRRIALTPVPITTQTPSITSLTDKENSTINQPPQPRRVMLTTLTPHGGGNTQVEQPQGSVTKCQTTRKPIPLEPRIIILDD</sequence>
<feature type="repeat" description="WD" evidence="9">
    <location>
        <begin position="165"/>
        <end position="197"/>
    </location>
</feature>
<feature type="compositionally biased region" description="Polar residues" evidence="10">
    <location>
        <begin position="681"/>
        <end position="697"/>
    </location>
</feature>
<feature type="region of interest" description="Disordered" evidence="10">
    <location>
        <begin position="726"/>
        <end position="746"/>
    </location>
</feature>
<dbReference type="AlphaFoldDB" id="A0AAU9WQ20"/>
<dbReference type="PROSITE" id="PS50294">
    <property type="entry name" value="WD_REPEATS_REGION"/>
    <property type="match status" value="2"/>
</dbReference>
<dbReference type="GO" id="GO:0006335">
    <property type="term" value="P:DNA replication-dependent chromatin assembly"/>
    <property type="evidence" value="ECO:0007669"/>
    <property type="project" value="InterPro"/>
</dbReference>
<dbReference type="GO" id="GO:0006334">
    <property type="term" value="P:nucleosome assembly"/>
    <property type="evidence" value="ECO:0007669"/>
    <property type="project" value="TreeGrafter"/>
</dbReference>